<protein>
    <recommendedName>
        <fullName evidence="5">Lipocalin-like domain-containing protein</fullName>
    </recommendedName>
</protein>
<keyword evidence="4" id="KW-1185">Reference proteome</keyword>
<feature type="chain" id="PRO_5046993630" description="Lipocalin-like domain-containing protein" evidence="2">
    <location>
        <begin position="18"/>
        <end position="258"/>
    </location>
</feature>
<evidence type="ECO:0000256" key="2">
    <source>
        <dbReference type="SAM" id="SignalP"/>
    </source>
</evidence>
<feature type="region of interest" description="Disordered" evidence="1">
    <location>
        <begin position="52"/>
        <end position="89"/>
    </location>
</feature>
<dbReference type="Proteomes" id="UP000770785">
    <property type="component" value="Unassembled WGS sequence"/>
</dbReference>
<evidence type="ECO:0000313" key="4">
    <source>
        <dbReference type="Proteomes" id="UP000770785"/>
    </source>
</evidence>
<dbReference type="RefSeq" id="WP_168039899.1">
    <property type="nucleotide sequence ID" value="NZ_JAATJH010000009.1"/>
</dbReference>
<name>A0ABX0XGD5_9BACT</name>
<feature type="compositionally biased region" description="Gly residues" evidence="1">
    <location>
        <begin position="61"/>
        <end position="89"/>
    </location>
</feature>
<evidence type="ECO:0000313" key="3">
    <source>
        <dbReference type="EMBL" id="NJC28220.1"/>
    </source>
</evidence>
<dbReference type="PROSITE" id="PS51257">
    <property type="entry name" value="PROKAR_LIPOPROTEIN"/>
    <property type="match status" value="1"/>
</dbReference>
<sequence length="258" mass="26164">MKLLDLFFLLLLSFAIASCVNDEQPLVPIQPTPGMGGGVDTTGTGGGVDTTGTVGGVDTTGTGGGVDTTGTGGGVDTTGTGGGVDTTGTGDGSTATLVGIWNALSFDTDQTAVTTVNGFNSNSVTTTESTSVDYKLTFTDQTFLAEGGYAFSATTTITTPAGIPPTTFTGEFTNASSNGPYTTPTDSTLIFEGGAFSFDFDGMTNTGMGAEDQLANYRISGDTLTFVQKMIFDRDLPAGSGGGRIVSNIVSTSVWLRE</sequence>
<accession>A0ABX0XGD5</accession>
<organism evidence="3 4">
    <name type="scientific">Neolewinella antarctica</name>
    <dbReference type="NCBI Taxonomy" id="442734"/>
    <lineage>
        <taxon>Bacteria</taxon>
        <taxon>Pseudomonadati</taxon>
        <taxon>Bacteroidota</taxon>
        <taxon>Saprospiria</taxon>
        <taxon>Saprospirales</taxon>
        <taxon>Lewinellaceae</taxon>
        <taxon>Neolewinella</taxon>
    </lineage>
</organism>
<proteinExistence type="predicted"/>
<dbReference type="EMBL" id="JAATJH010000009">
    <property type="protein sequence ID" value="NJC28220.1"/>
    <property type="molecule type" value="Genomic_DNA"/>
</dbReference>
<keyword evidence="2" id="KW-0732">Signal</keyword>
<feature type="signal peptide" evidence="2">
    <location>
        <begin position="1"/>
        <end position="17"/>
    </location>
</feature>
<evidence type="ECO:0000256" key="1">
    <source>
        <dbReference type="SAM" id="MobiDB-lite"/>
    </source>
</evidence>
<evidence type="ECO:0008006" key="5">
    <source>
        <dbReference type="Google" id="ProtNLM"/>
    </source>
</evidence>
<comment type="caution">
    <text evidence="3">The sequence shown here is derived from an EMBL/GenBank/DDBJ whole genome shotgun (WGS) entry which is preliminary data.</text>
</comment>
<reference evidence="3 4" key="1">
    <citation type="submission" date="2020-03" db="EMBL/GenBank/DDBJ databases">
        <title>Genomic Encyclopedia of Type Strains, Phase IV (KMG-IV): sequencing the most valuable type-strain genomes for metagenomic binning, comparative biology and taxonomic classification.</title>
        <authorList>
            <person name="Goeker M."/>
        </authorList>
    </citation>
    <scope>NUCLEOTIDE SEQUENCE [LARGE SCALE GENOMIC DNA]</scope>
    <source>
        <strain evidence="3 4">DSM 105096</strain>
    </source>
</reference>
<gene>
    <name evidence="3" type="ORF">GGR27_003741</name>
</gene>